<evidence type="ECO:0000313" key="2">
    <source>
        <dbReference type="Proteomes" id="UP000298327"/>
    </source>
</evidence>
<comment type="caution">
    <text evidence="1">The sequence shown here is derived from an EMBL/GenBank/DDBJ whole genome shotgun (WGS) entry which is preliminary data.</text>
</comment>
<evidence type="ECO:0000313" key="1">
    <source>
        <dbReference type="EMBL" id="TFY55862.1"/>
    </source>
</evidence>
<dbReference type="OrthoDB" id="3251634at2759"/>
<sequence length="211" mass="22093">MRPRCRDSSGITMQIPSFVFPFAILSAFALALLGPGLVFAAPTATVTAPLPDGFDLGEILNLLGVDLVQHINVFITLDTLVTNLVSVNFTGQYSPIPVKNPLPFEITIDHATTDAGVNGTIYSHFDQPFTTFVVPALGTANSGTFGNVTLTQGALASLPIIPLGELDILNADVQVRYVGGGVATINGKLGVPIPLDGIKQTNVSTTYSLAI</sequence>
<organism evidence="1 2">
    <name type="scientific">Dentipellis fragilis</name>
    <dbReference type="NCBI Taxonomy" id="205917"/>
    <lineage>
        <taxon>Eukaryota</taxon>
        <taxon>Fungi</taxon>
        <taxon>Dikarya</taxon>
        <taxon>Basidiomycota</taxon>
        <taxon>Agaricomycotina</taxon>
        <taxon>Agaricomycetes</taxon>
        <taxon>Russulales</taxon>
        <taxon>Hericiaceae</taxon>
        <taxon>Dentipellis</taxon>
    </lineage>
</organism>
<keyword evidence="2" id="KW-1185">Reference proteome</keyword>
<protein>
    <submittedName>
        <fullName evidence="1">Uncharacterized protein</fullName>
    </submittedName>
</protein>
<name>A0A4Y9Y1B4_9AGAM</name>
<proteinExistence type="predicted"/>
<reference evidence="1 2" key="1">
    <citation type="submission" date="2019-02" db="EMBL/GenBank/DDBJ databases">
        <title>Genome sequencing of the rare red list fungi Dentipellis fragilis.</title>
        <authorList>
            <person name="Buettner E."/>
            <person name="Kellner H."/>
        </authorList>
    </citation>
    <scope>NUCLEOTIDE SEQUENCE [LARGE SCALE GENOMIC DNA]</scope>
    <source>
        <strain evidence="1 2">DSM 105465</strain>
    </source>
</reference>
<dbReference type="Proteomes" id="UP000298327">
    <property type="component" value="Unassembled WGS sequence"/>
</dbReference>
<gene>
    <name evidence="1" type="ORF">EVG20_g9163</name>
</gene>
<dbReference type="EMBL" id="SEOQ01000879">
    <property type="protein sequence ID" value="TFY55862.1"/>
    <property type="molecule type" value="Genomic_DNA"/>
</dbReference>
<dbReference type="AlphaFoldDB" id="A0A4Y9Y1B4"/>
<accession>A0A4Y9Y1B4</accession>